<evidence type="ECO:0000313" key="9">
    <source>
        <dbReference type="EMBL" id="PJE64129.1"/>
    </source>
</evidence>
<evidence type="ECO:0000256" key="6">
    <source>
        <dbReference type="ARBA" id="ARBA00035292"/>
    </source>
</evidence>
<comment type="function">
    <text evidence="7">Binds to the 23S rRNA.</text>
</comment>
<accession>A0A2M8KW45</accession>
<evidence type="ECO:0000256" key="3">
    <source>
        <dbReference type="ARBA" id="ARBA00022884"/>
    </source>
</evidence>
<name>A0A2M8KW45_9BACT</name>
<evidence type="ECO:0000256" key="5">
    <source>
        <dbReference type="ARBA" id="ARBA00023274"/>
    </source>
</evidence>
<dbReference type="GO" id="GO:0019843">
    <property type="term" value="F:rRNA binding"/>
    <property type="evidence" value="ECO:0007669"/>
    <property type="project" value="UniProtKB-UniRule"/>
</dbReference>
<dbReference type="PROSITE" id="PS00651">
    <property type="entry name" value="RIBOSOMAL_L9"/>
    <property type="match status" value="1"/>
</dbReference>
<dbReference type="InterPro" id="IPR000244">
    <property type="entry name" value="Ribosomal_bL9"/>
</dbReference>
<evidence type="ECO:0000256" key="4">
    <source>
        <dbReference type="ARBA" id="ARBA00022980"/>
    </source>
</evidence>
<dbReference type="GO" id="GO:0005840">
    <property type="term" value="C:ribosome"/>
    <property type="evidence" value="ECO:0007669"/>
    <property type="project" value="UniProtKB-KW"/>
</dbReference>
<dbReference type="InterPro" id="IPR020594">
    <property type="entry name" value="Ribosomal_bL9_bac/chp"/>
</dbReference>
<keyword evidence="3 7" id="KW-0694">RNA-binding</keyword>
<evidence type="ECO:0000256" key="2">
    <source>
        <dbReference type="ARBA" id="ARBA00022730"/>
    </source>
</evidence>
<reference evidence="10" key="1">
    <citation type="submission" date="2017-09" db="EMBL/GenBank/DDBJ databases">
        <title>Depth-based differentiation of microbial function through sediment-hosted aquifers and enrichment of novel symbionts in the deep terrestrial subsurface.</title>
        <authorList>
            <person name="Probst A.J."/>
            <person name="Ladd B."/>
            <person name="Jarett J.K."/>
            <person name="Geller-Mcgrath D.E."/>
            <person name="Sieber C.M.K."/>
            <person name="Emerson J.B."/>
            <person name="Anantharaman K."/>
            <person name="Thomas B.C."/>
            <person name="Malmstrom R."/>
            <person name="Stieglmeier M."/>
            <person name="Klingl A."/>
            <person name="Woyke T."/>
            <person name="Ryan C.M."/>
            <person name="Banfield J.F."/>
        </authorList>
    </citation>
    <scope>NUCLEOTIDE SEQUENCE [LARGE SCALE GENOMIC DNA]</scope>
</reference>
<dbReference type="GO" id="GO:0003735">
    <property type="term" value="F:structural constituent of ribosome"/>
    <property type="evidence" value="ECO:0007669"/>
    <property type="project" value="InterPro"/>
</dbReference>
<comment type="similarity">
    <text evidence="1 7">Belongs to the bacterial ribosomal protein bL9 family.</text>
</comment>
<dbReference type="Gene3D" id="3.40.5.10">
    <property type="entry name" value="Ribosomal protein L9, N-terminal domain"/>
    <property type="match status" value="1"/>
</dbReference>
<dbReference type="SUPFAM" id="SSF55653">
    <property type="entry name" value="Ribosomal protein L9 C-domain"/>
    <property type="match status" value="1"/>
</dbReference>
<dbReference type="GO" id="GO:1990904">
    <property type="term" value="C:ribonucleoprotein complex"/>
    <property type="evidence" value="ECO:0007669"/>
    <property type="project" value="UniProtKB-KW"/>
</dbReference>
<dbReference type="InterPro" id="IPR036935">
    <property type="entry name" value="Ribosomal_bL9_N_sf"/>
</dbReference>
<evidence type="ECO:0000256" key="7">
    <source>
        <dbReference type="HAMAP-Rule" id="MF_00503"/>
    </source>
</evidence>
<dbReference type="Gene3D" id="3.10.430.100">
    <property type="entry name" value="Ribosomal protein L9, C-terminal domain"/>
    <property type="match status" value="1"/>
</dbReference>
<organism evidence="9 10">
    <name type="scientific">Candidatus Ryanbacteria bacterium CG10_big_fil_rev_8_21_14_0_10_43_42</name>
    <dbReference type="NCBI Taxonomy" id="1974864"/>
    <lineage>
        <taxon>Bacteria</taxon>
        <taxon>Candidatus Ryaniibacteriota</taxon>
    </lineage>
</organism>
<evidence type="ECO:0000313" key="10">
    <source>
        <dbReference type="Proteomes" id="UP000229098"/>
    </source>
</evidence>
<evidence type="ECO:0000259" key="8">
    <source>
        <dbReference type="PROSITE" id="PS00651"/>
    </source>
</evidence>
<feature type="domain" description="Ribosomal protein L9" evidence="8">
    <location>
        <begin position="13"/>
        <end position="40"/>
    </location>
</feature>
<dbReference type="InterPro" id="IPR020069">
    <property type="entry name" value="Ribosomal_bL9_C"/>
</dbReference>
<dbReference type="Proteomes" id="UP000229098">
    <property type="component" value="Unassembled WGS sequence"/>
</dbReference>
<comment type="caution">
    <text evidence="9">The sequence shown here is derived from an EMBL/GenBank/DDBJ whole genome shotgun (WGS) entry which is preliminary data.</text>
</comment>
<evidence type="ECO:0000256" key="1">
    <source>
        <dbReference type="ARBA" id="ARBA00010605"/>
    </source>
</evidence>
<dbReference type="PANTHER" id="PTHR21368">
    <property type="entry name" value="50S RIBOSOMAL PROTEIN L9"/>
    <property type="match status" value="1"/>
</dbReference>
<dbReference type="InterPro" id="IPR020070">
    <property type="entry name" value="Ribosomal_bL9_N"/>
</dbReference>
<dbReference type="InterPro" id="IPR009027">
    <property type="entry name" value="Ribosomal_bL9/RNase_H1_N"/>
</dbReference>
<protein>
    <recommendedName>
        <fullName evidence="6 7">Large ribosomal subunit protein bL9</fullName>
    </recommendedName>
</protein>
<dbReference type="Pfam" id="PF01281">
    <property type="entry name" value="Ribosomal_L9_N"/>
    <property type="match status" value="1"/>
</dbReference>
<keyword evidence="2 7" id="KW-0699">rRNA-binding</keyword>
<dbReference type="AlphaFoldDB" id="A0A2M8KW45"/>
<gene>
    <name evidence="7 9" type="primary">rplI</name>
    <name evidence="9" type="ORF">COU90_04640</name>
</gene>
<dbReference type="GO" id="GO:0006412">
    <property type="term" value="P:translation"/>
    <property type="evidence" value="ECO:0007669"/>
    <property type="project" value="UniProtKB-UniRule"/>
</dbReference>
<dbReference type="Pfam" id="PF03948">
    <property type="entry name" value="Ribosomal_L9_C"/>
    <property type="match status" value="1"/>
</dbReference>
<dbReference type="HAMAP" id="MF_00503">
    <property type="entry name" value="Ribosomal_bL9"/>
    <property type="match status" value="1"/>
</dbReference>
<dbReference type="InterPro" id="IPR036791">
    <property type="entry name" value="Ribosomal_bL9_C_sf"/>
</dbReference>
<proteinExistence type="inferred from homology"/>
<keyword evidence="5 7" id="KW-0687">Ribonucleoprotein</keyword>
<dbReference type="SUPFAM" id="SSF55658">
    <property type="entry name" value="L9 N-domain-like"/>
    <property type="match status" value="1"/>
</dbReference>
<dbReference type="NCBIfam" id="TIGR00158">
    <property type="entry name" value="L9"/>
    <property type="match status" value="1"/>
</dbReference>
<keyword evidence="4 7" id="KW-0689">Ribosomal protein</keyword>
<sequence length="149" mass="17100">MKVILEKDVPKVGRAGDIRNVADGYFRNFLMPRRLAKIATPALEKQAEVIQKRRIGEDEKRKEEYKILVEKLNTEEIHIAEKANEEGHLFGSVSEDDIVRVLHERGYNLIEKHHILLSEHIKTSGMHEVPLEFAGNITGVIRLVVDKLE</sequence>
<dbReference type="EMBL" id="PFEF01000010">
    <property type="protein sequence ID" value="PJE64129.1"/>
    <property type="molecule type" value="Genomic_DNA"/>
</dbReference>